<comment type="caution">
    <text evidence="2">The sequence shown here is derived from an EMBL/GenBank/DDBJ whole genome shotgun (WGS) entry which is preliminary data.</text>
</comment>
<dbReference type="InterPro" id="IPR024301">
    <property type="entry name" value="Amidase_6"/>
</dbReference>
<feature type="domain" description="Putative amidase" evidence="1">
    <location>
        <begin position="168"/>
        <end position="318"/>
    </location>
</feature>
<dbReference type="Proteomes" id="UP000318102">
    <property type="component" value="Unassembled WGS sequence"/>
</dbReference>
<keyword evidence="3" id="KW-1185">Reference proteome</keyword>
<name>A0A559IL00_9BACL</name>
<dbReference type="RefSeq" id="WP_144993530.1">
    <property type="nucleotide sequence ID" value="NZ_VNJK01000003.1"/>
</dbReference>
<dbReference type="PANTHER" id="PTHR40032">
    <property type="entry name" value="EXPORTED PROTEIN-RELATED"/>
    <property type="match status" value="1"/>
</dbReference>
<accession>A0A559IL00</accession>
<dbReference type="OrthoDB" id="9812429at2"/>
<organism evidence="2 3">
    <name type="scientific">Paenibacillus agilis</name>
    <dbReference type="NCBI Taxonomy" id="3020863"/>
    <lineage>
        <taxon>Bacteria</taxon>
        <taxon>Bacillati</taxon>
        <taxon>Bacillota</taxon>
        <taxon>Bacilli</taxon>
        <taxon>Bacillales</taxon>
        <taxon>Paenibacillaceae</taxon>
        <taxon>Paenibacillus</taxon>
    </lineage>
</organism>
<dbReference type="PANTHER" id="PTHR40032:SF1">
    <property type="entry name" value="EXPORTED PROTEIN"/>
    <property type="match status" value="1"/>
</dbReference>
<gene>
    <name evidence="2" type="ORF">FPZ44_20865</name>
</gene>
<dbReference type="Pfam" id="PF12671">
    <property type="entry name" value="Amidase_6"/>
    <property type="match status" value="1"/>
</dbReference>
<dbReference type="AlphaFoldDB" id="A0A559IL00"/>
<proteinExistence type="predicted"/>
<evidence type="ECO:0000259" key="1">
    <source>
        <dbReference type="Pfam" id="PF12671"/>
    </source>
</evidence>
<evidence type="ECO:0000313" key="3">
    <source>
        <dbReference type="Proteomes" id="UP000318102"/>
    </source>
</evidence>
<reference evidence="2 3" key="1">
    <citation type="submission" date="2019-07" db="EMBL/GenBank/DDBJ databases">
        <authorList>
            <person name="Kim J."/>
        </authorList>
    </citation>
    <scope>NUCLEOTIDE SEQUENCE [LARGE SCALE GENOMIC DNA]</scope>
    <source>
        <strain evidence="2 3">N4</strain>
    </source>
</reference>
<evidence type="ECO:0000313" key="2">
    <source>
        <dbReference type="EMBL" id="TVX88336.1"/>
    </source>
</evidence>
<sequence length="332" mass="39260">MRQAWKTTLYAYVEQHNRHEVDERPQALLTPITDRRYVLMMSERRQRLREWYRSRELEPIKSQTKAKLNRVREAEGEVHVDLEFHVQRVGQQKGNTLIEERLESERVVLVKEEGDWVIAQIEHAAPERKPMSTLIQDKKLLQEHRSTTRPFLNRNVLGQSKPTNLTPYRREMAVEYAELYWNEPNPQFLHFEVDCTNYVSQCLFAGGAPMNYTGKRELGWWYRGMVADREAWSYSWAVSNSLESYFTHNQSGLRAIAVDHPNELKLGDVVLYDWDGNGHYQHSSIVTAFDLNGMPLVNAHTTNSRHRYWDYQDSYAWTEATAYRFFHISDVF</sequence>
<dbReference type="EMBL" id="VNJK01000003">
    <property type="protein sequence ID" value="TVX88336.1"/>
    <property type="molecule type" value="Genomic_DNA"/>
</dbReference>
<protein>
    <submittedName>
        <fullName evidence="2">Amidase domain-containing protein</fullName>
    </submittedName>
</protein>